<evidence type="ECO:0000313" key="2">
    <source>
        <dbReference type="EMBL" id="KAJ4476394.1"/>
    </source>
</evidence>
<dbReference type="EMBL" id="JANVFS010000020">
    <property type="protein sequence ID" value="KAJ4476394.1"/>
    <property type="molecule type" value="Genomic_DNA"/>
</dbReference>
<accession>A0A9W9A8Q9</accession>
<reference evidence="2" key="2">
    <citation type="journal article" date="2023" name="Proc. Natl. Acad. Sci. U.S.A.">
        <title>A global phylogenomic analysis of the shiitake genus Lentinula.</title>
        <authorList>
            <person name="Sierra-Patev S."/>
            <person name="Min B."/>
            <person name="Naranjo-Ortiz M."/>
            <person name="Looney B."/>
            <person name="Konkel Z."/>
            <person name="Slot J.C."/>
            <person name="Sakamoto Y."/>
            <person name="Steenwyk J.L."/>
            <person name="Rokas A."/>
            <person name="Carro J."/>
            <person name="Camarero S."/>
            <person name="Ferreira P."/>
            <person name="Molpeceres G."/>
            <person name="Ruiz-Duenas F.J."/>
            <person name="Serrano A."/>
            <person name="Henrissat B."/>
            <person name="Drula E."/>
            <person name="Hughes K.W."/>
            <person name="Mata J.L."/>
            <person name="Ishikawa N.K."/>
            <person name="Vargas-Isla R."/>
            <person name="Ushijima S."/>
            <person name="Smith C.A."/>
            <person name="Donoghue J."/>
            <person name="Ahrendt S."/>
            <person name="Andreopoulos W."/>
            <person name="He G."/>
            <person name="LaButti K."/>
            <person name="Lipzen A."/>
            <person name="Ng V."/>
            <person name="Riley R."/>
            <person name="Sandor L."/>
            <person name="Barry K."/>
            <person name="Martinez A.T."/>
            <person name="Xiao Y."/>
            <person name="Gibbons J.G."/>
            <person name="Terashima K."/>
            <person name="Grigoriev I.V."/>
            <person name="Hibbett D."/>
        </authorList>
    </citation>
    <scope>NUCLEOTIDE SEQUENCE</scope>
    <source>
        <strain evidence="2">Sp2 HRB7682 ss15</strain>
    </source>
</reference>
<evidence type="ECO:0000256" key="1">
    <source>
        <dbReference type="SAM" id="MobiDB-lite"/>
    </source>
</evidence>
<evidence type="ECO:0000313" key="3">
    <source>
        <dbReference type="Proteomes" id="UP001150238"/>
    </source>
</evidence>
<reference evidence="2" key="1">
    <citation type="submission" date="2022-08" db="EMBL/GenBank/DDBJ databases">
        <authorList>
            <consortium name="DOE Joint Genome Institute"/>
            <person name="Min B."/>
            <person name="Riley R."/>
            <person name="Sierra-Patev S."/>
            <person name="Naranjo-Ortiz M."/>
            <person name="Looney B."/>
            <person name="Konkel Z."/>
            <person name="Slot J.C."/>
            <person name="Sakamoto Y."/>
            <person name="Steenwyk J.L."/>
            <person name="Rokas A."/>
            <person name="Carro J."/>
            <person name="Camarero S."/>
            <person name="Ferreira P."/>
            <person name="Molpeceres G."/>
            <person name="Ruiz-Duenas F.J."/>
            <person name="Serrano A."/>
            <person name="Henrissat B."/>
            <person name="Drula E."/>
            <person name="Hughes K.W."/>
            <person name="Mata J.L."/>
            <person name="Ishikawa N.K."/>
            <person name="Vargas-Isla R."/>
            <person name="Ushijima S."/>
            <person name="Smith C.A."/>
            <person name="Ahrendt S."/>
            <person name="Andreopoulos W."/>
            <person name="He G."/>
            <person name="Labutti K."/>
            <person name="Lipzen A."/>
            <person name="Ng V."/>
            <person name="Sandor L."/>
            <person name="Barry K."/>
            <person name="Martinez A.T."/>
            <person name="Xiao Y."/>
            <person name="Gibbons J.G."/>
            <person name="Terashima K."/>
            <person name="Hibbett D.S."/>
            <person name="Grigoriev I.V."/>
        </authorList>
    </citation>
    <scope>NUCLEOTIDE SEQUENCE</scope>
    <source>
        <strain evidence="2">Sp2 HRB7682 ss15</strain>
    </source>
</reference>
<protein>
    <recommendedName>
        <fullName evidence="4">HTH CENPB-type domain-containing protein</fullName>
    </recommendedName>
</protein>
<organism evidence="2 3">
    <name type="scientific">Lentinula lateritia</name>
    <dbReference type="NCBI Taxonomy" id="40482"/>
    <lineage>
        <taxon>Eukaryota</taxon>
        <taxon>Fungi</taxon>
        <taxon>Dikarya</taxon>
        <taxon>Basidiomycota</taxon>
        <taxon>Agaricomycotina</taxon>
        <taxon>Agaricomycetes</taxon>
        <taxon>Agaricomycetidae</taxon>
        <taxon>Agaricales</taxon>
        <taxon>Marasmiineae</taxon>
        <taxon>Omphalotaceae</taxon>
        <taxon>Lentinula</taxon>
    </lineage>
</organism>
<evidence type="ECO:0008006" key="4">
    <source>
        <dbReference type="Google" id="ProtNLM"/>
    </source>
</evidence>
<feature type="region of interest" description="Disordered" evidence="1">
    <location>
        <begin position="1"/>
        <end position="20"/>
    </location>
</feature>
<proteinExistence type="predicted"/>
<sequence>MVLTAGLERGKNEMPPSQPKVANDVPYHTFVCWMKGTALPKKRAHDNQALLNWSEKKALVEWVKYLGLTGHPVNKCTIHPQVIMRQNGTVVNAKTVSKSWIQNFLKEFDNDLRLGGKSNYLQLVTILDCVCADGTADIKPGFVSSGMAWFNYCNEILAETGVLMDLCDVVKEYMAVRDLSFKESNIKMAWKKSGINPLNPEIFSEADFTPSILPASYPTQLLRGPDVALSDFTRKWKCAPVPSENDDIWPSLSWRLLSLVLSPNP</sequence>
<comment type="caution">
    <text evidence="2">The sequence shown here is derived from an EMBL/GenBank/DDBJ whole genome shotgun (WGS) entry which is preliminary data.</text>
</comment>
<name>A0A9W9A8Q9_9AGAR</name>
<dbReference type="AlphaFoldDB" id="A0A9W9A8Q9"/>
<dbReference type="Proteomes" id="UP001150238">
    <property type="component" value="Unassembled WGS sequence"/>
</dbReference>
<gene>
    <name evidence="2" type="ORF">C8J55DRAFT_490108</name>
</gene>